<comment type="catalytic activity">
    <reaction evidence="20">
        <text>1-acyl-sn-glycero-3-phospho-(1'-sn-glycerol) + an acyl-CoA = a 1,2-diacyl-sn-glycero-3-phospho-(1'-sn-glycerol) + CoA</text>
        <dbReference type="Rhea" id="RHEA:33203"/>
        <dbReference type="ChEBI" id="CHEBI:57287"/>
        <dbReference type="ChEBI" id="CHEBI:58342"/>
        <dbReference type="ChEBI" id="CHEBI:64716"/>
        <dbReference type="ChEBI" id="CHEBI:64840"/>
    </reaction>
    <physiologicalReaction direction="left-to-right" evidence="20">
        <dbReference type="Rhea" id="RHEA:33204"/>
    </physiologicalReaction>
</comment>
<keyword evidence="10" id="KW-1000">Mitochondrion outer membrane</keyword>
<dbReference type="CDD" id="cd07993">
    <property type="entry name" value="LPLAT_DHAPAT-like"/>
    <property type="match status" value="1"/>
</dbReference>
<evidence type="ECO:0000256" key="16">
    <source>
        <dbReference type="ARBA" id="ARBA00023264"/>
    </source>
</evidence>
<keyword evidence="11" id="KW-0007">Acetylation</keyword>
<evidence type="ECO:0000256" key="22">
    <source>
        <dbReference type="ARBA" id="ARBA00048408"/>
    </source>
</evidence>
<keyword evidence="14 25" id="KW-0472">Membrane</keyword>
<evidence type="ECO:0000256" key="23">
    <source>
        <dbReference type="ARBA" id="ARBA00048672"/>
    </source>
</evidence>
<evidence type="ECO:0000256" key="24">
    <source>
        <dbReference type="ARBA" id="ARBA00049585"/>
    </source>
</evidence>
<keyword evidence="7 25" id="KW-0444">Lipid biosynthesis</keyword>
<evidence type="ECO:0000256" key="11">
    <source>
        <dbReference type="ARBA" id="ARBA00022990"/>
    </source>
</evidence>
<comment type="catalytic activity">
    <reaction evidence="19">
        <text>(9Z,12Z)-octadecadienoyl-CoA + sn-glycerol 3-phosphate = 1-(9Z,12Z)-octadecadienoyl-sn-glycero-3-phosphate + CoA</text>
        <dbReference type="Rhea" id="RHEA:37203"/>
        <dbReference type="ChEBI" id="CHEBI:57287"/>
        <dbReference type="ChEBI" id="CHEBI:57383"/>
        <dbReference type="ChEBI" id="CHEBI:57597"/>
        <dbReference type="ChEBI" id="CHEBI:74547"/>
    </reaction>
    <physiologicalReaction direction="left-to-right" evidence="19">
        <dbReference type="Rhea" id="RHEA:37204"/>
    </physiologicalReaction>
</comment>
<keyword evidence="13 25" id="KW-0496">Mitochondrion</keyword>
<evidence type="ECO:0000256" key="20">
    <source>
        <dbReference type="ARBA" id="ARBA00047480"/>
    </source>
</evidence>
<proteinExistence type="inferred from homology"/>
<evidence type="ECO:0000256" key="13">
    <source>
        <dbReference type="ARBA" id="ARBA00023128"/>
    </source>
</evidence>
<evidence type="ECO:0000256" key="25">
    <source>
        <dbReference type="PIRNR" id="PIRNR000437"/>
    </source>
</evidence>
<evidence type="ECO:0000256" key="17">
    <source>
        <dbReference type="ARBA" id="ARBA00023315"/>
    </source>
</evidence>
<evidence type="ECO:0000259" key="26">
    <source>
        <dbReference type="SMART" id="SM00563"/>
    </source>
</evidence>
<comment type="catalytic activity">
    <reaction evidence="22">
        <text>sn-glycerol 3-phosphate + octadecanoyl-CoA = 1-octadecanoyl-sn-glycero-3-phosphate + CoA</text>
        <dbReference type="Rhea" id="RHEA:37195"/>
        <dbReference type="ChEBI" id="CHEBI:57287"/>
        <dbReference type="ChEBI" id="CHEBI:57394"/>
        <dbReference type="ChEBI" id="CHEBI:57597"/>
        <dbReference type="ChEBI" id="CHEBI:74565"/>
    </reaction>
    <physiologicalReaction direction="left-to-right" evidence="22">
        <dbReference type="Rhea" id="RHEA:37196"/>
    </physiologicalReaction>
</comment>
<evidence type="ECO:0000256" key="5">
    <source>
        <dbReference type="ARBA" id="ARBA00013113"/>
    </source>
</evidence>
<comment type="catalytic activity">
    <reaction evidence="25">
        <text>sn-glycerol 3-phosphate + an acyl-CoA = a 1-acyl-sn-glycero-3-phosphate + CoA</text>
        <dbReference type="Rhea" id="RHEA:15325"/>
        <dbReference type="ChEBI" id="CHEBI:57287"/>
        <dbReference type="ChEBI" id="CHEBI:57597"/>
        <dbReference type="ChEBI" id="CHEBI:57970"/>
        <dbReference type="ChEBI" id="CHEBI:58342"/>
        <dbReference type="EC" id="2.3.1.15"/>
    </reaction>
</comment>
<dbReference type="SMART" id="SM00563">
    <property type="entry name" value="PlsC"/>
    <property type="match status" value="1"/>
</dbReference>
<evidence type="ECO:0000256" key="19">
    <source>
        <dbReference type="ARBA" id="ARBA00023344"/>
    </source>
</evidence>
<evidence type="ECO:0000256" key="18">
    <source>
        <dbReference type="ARBA" id="ARBA00023335"/>
    </source>
</evidence>
<evidence type="ECO:0000256" key="12">
    <source>
        <dbReference type="ARBA" id="ARBA00023098"/>
    </source>
</evidence>
<dbReference type="InterPro" id="IPR041728">
    <property type="entry name" value="GPAT/DHAPAT_LPLAT"/>
</dbReference>
<evidence type="ECO:0000256" key="21">
    <source>
        <dbReference type="ARBA" id="ARBA00047573"/>
    </source>
</evidence>
<keyword evidence="12 25" id="KW-0443">Lipid metabolism</keyword>
<evidence type="ECO:0000256" key="2">
    <source>
        <dbReference type="ARBA" id="ARBA00004765"/>
    </source>
</evidence>
<evidence type="ECO:0000256" key="6">
    <source>
        <dbReference type="ARBA" id="ARBA00017577"/>
    </source>
</evidence>
<dbReference type="AlphaFoldDB" id="A0A8D1ABH1"/>
<dbReference type="PANTHER" id="PTHR12563:SF16">
    <property type="entry name" value="GLYCEROL-3-PHOSPHATE ACYLTRANSFERASE 1, MITOCHONDRIAL"/>
    <property type="match status" value="1"/>
</dbReference>
<evidence type="ECO:0000256" key="4">
    <source>
        <dbReference type="ARBA" id="ARBA00007937"/>
    </source>
</evidence>
<evidence type="ECO:0000256" key="15">
    <source>
        <dbReference type="ARBA" id="ARBA00023209"/>
    </source>
</evidence>
<keyword evidence="9 25" id="KW-0808">Transferase</keyword>
<dbReference type="UniPathway" id="UPA00557">
    <property type="reaction ID" value="UER00612"/>
</dbReference>
<accession>A0A8D1ABH1</accession>
<dbReference type="Ensembl" id="ENSSSCT00035066947.1">
    <property type="protein sequence ID" value="ENSSSCP00035027146.1"/>
    <property type="gene ID" value="ENSSSCG00035050220.1"/>
</dbReference>
<dbReference type="Pfam" id="PF19277">
    <property type="entry name" value="GPAT_C"/>
    <property type="match status" value="1"/>
</dbReference>
<sequence>MDESALTLGTIDVSYLPNSSEYSIGRCKHASEEWGECGFRPPVFRSATLKWKESLMSRKRPFVGRCCYSCTPQSWDRFFNPSIPSLGLRNVIYINETHTRHRGWLARRLSYVLFIQERDVHKGMFATNVTENVLNSSRLTGWVLLKLFNSFFWNIQIHKGQLEMVKAATEMNLPLIFLPVHRSHIDYLLLTFILFCHNIKAPYIASGNNLNIPIFSTLIHKLGGFFIRRRLDETPDGQKDILYRALLHGHIVELLRQQQFLEIFLEGTRSRSGKTSCARAGLLSVVVDTLSTNTIPDILIIPVGISYDRIIEGHYNGEQLGKPKKNESLWSVARGVIRMLRKNYGCVRVDFAQPFSLKEYLESQSQKPVSAPLSLEQALLPAILPSRPSDAVDEGTDMSINESRNAADESFRRRLIANLAEHILFTASKSCAIMSTHIVACLLLYRHRQGIDLSTLVEDFFVMKEEVLARDFDLGFSGNSEDVVMHAIQLLGNCITITHTSRNDEFFITPSTTVPSVFELNFYSNGVLHVFIMEAIIACSLYAVLKKRGSGGPASPSLISQEQLVRKAASLCYLLSNEGTISLPCQTFYQICHETVGRFIQYGILTVAEQDDQEDISPSLAEQHWDKKLPEPLSWRSDEEDEDSDFGEEQRDCYLKVSQSKEHQQFITFLQRLLGPLLEAYSSAAIFIHNFSGPVPEPEYLQKLHKYLINRTERRVAVYAESATYCLVKNAVKMFKDIGVSVHGLRCESARSSLSSFCFGLACWSHLGVGWPLREAVSAGSGRQAFLGMQEGCVEGEAPSAQIDLNVPEFSWFPSSF</sequence>
<keyword evidence="16 25" id="KW-1208">Phospholipid metabolism</keyword>
<dbReference type="Pfam" id="PF01553">
    <property type="entry name" value="Acyltransferase"/>
    <property type="match status" value="1"/>
</dbReference>
<evidence type="ECO:0000313" key="27">
    <source>
        <dbReference type="Ensembl" id="ENSSSCP00035027146.1"/>
    </source>
</evidence>
<evidence type="ECO:0000313" key="28">
    <source>
        <dbReference type="Proteomes" id="UP000694720"/>
    </source>
</evidence>
<dbReference type="InterPro" id="IPR028354">
    <property type="entry name" value="GPAT_PlsB"/>
</dbReference>
<dbReference type="InterPro" id="IPR045520">
    <property type="entry name" value="GPAT/DHAPAT_C"/>
</dbReference>
<dbReference type="InterPro" id="IPR002123">
    <property type="entry name" value="Plipid/glycerol_acylTrfase"/>
</dbReference>
<dbReference type="Proteomes" id="UP000694720">
    <property type="component" value="Unplaced"/>
</dbReference>
<keyword evidence="17 25" id="KW-0012">Acyltransferase</keyword>
<evidence type="ECO:0000256" key="1">
    <source>
        <dbReference type="ARBA" id="ARBA00004450"/>
    </source>
</evidence>
<comment type="catalytic activity">
    <reaction evidence="23">
        <text>sn-glycerol 3-phosphate + (9Z)-octadecenoyl-CoA = 1-(9Z-octadecenoyl)-sn-glycero-3-phosphate + CoA</text>
        <dbReference type="Rhea" id="RHEA:37199"/>
        <dbReference type="ChEBI" id="CHEBI:57287"/>
        <dbReference type="ChEBI" id="CHEBI:57387"/>
        <dbReference type="ChEBI" id="CHEBI:57597"/>
        <dbReference type="ChEBI" id="CHEBI:74544"/>
    </reaction>
    <physiologicalReaction direction="left-to-right" evidence="23">
        <dbReference type="Rhea" id="RHEA:37200"/>
    </physiologicalReaction>
</comment>
<dbReference type="GO" id="GO:0016024">
    <property type="term" value="P:CDP-diacylglycerol biosynthetic process"/>
    <property type="evidence" value="ECO:0007669"/>
    <property type="project" value="UniProtKB-UniRule"/>
</dbReference>
<dbReference type="PIRSF" id="PIRSF000437">
    <property type="entry name" value="GPAT_DHAPAT"/>
    <property type="match status" value="1"/>
</dbReference>
<comment type="catalytic activity">
    <reaction evidence="21">
        <text>sn-glycerol 3-phosphate + hexadecanoyl-CoA = 1-hexadecanoyl-sn-glycero-3-phosphate + CoA</text>
        <dbReference type="Rhea" id="RHEA:35723"/>
        <dbReference type="ChEBI" id="CHEBI:57287"/>
        <dbReference type="ChEBI" id="CHEBI:57379"/>
        <dbReference type="ChEBI" id="CHEBI:57518"/>
        <dbReference type="ChEBI" id="CHEBI:57597"/>
    </reaction>
    <physiologicalReaction direction="left-to-right" evidence="21">
        <dbReference type="Rhea" id="RHEA:35724"/>
    </physiologicalReaction>
</comment>
<feature type="domain" description="Phospholipid/glycerol acyltransferase" evidence="26">
    <location>
        <begin position="175"/>
        <end position="308"/>
    </location>
</feature>
<comment type="pathway">
    <text evidence="2 25">Phospholipid metabolism; CDP-diacylglycerol biosynthesis; CDP-diacylglycerol from sn-glycerol 3-phosphate: step 1/3.</text>
</comment>
<evidence type="ECO:0000256" key="8">
    <source>
        <dbReference type="ARBA" id="ARBA00022553"/>
    </source>
</evidence>
<comment type="similarity">
    <text evidence="4 25">Belongs to the GPAT/DAPAT family.</text>
</comment>
<reference evidence="27" key="1">
    <citation type="submission" date="2025-08" db="UniProtKB">
        <authorList>
            <consortium name="Ensembl"/>
        </authorList>
    </citation>
    <scope>IDENTIFICATION</scope>
</reference>
<protein>
    <recommendedName>
        <fullName evidence="6 25">Glycerol-3-phosphate acyltransferase 1, mitochondrial</fullName>
        <ecNumber evidence="5 25">2.3.1.15</ecNumber>
    </recommendedName>
</protein>
<keyword evidence="15 25" id="KW-0594">Phospholipid biosynthesis</keyword>
<evidence type="ECO:0000256" key="10">
    <source>
        <dbReference type="ARBA" id="ARBA00022787"/>
    </source>
</evidence>
<comment type="subcellular location">
    <subcellularLocation>
        <location evidence="1">Mitochondrion outer membrane</location>
        <topology evidence="1">Peripheral membrane protein</topology>
    </subcellularLocation>
</comment>
<comment type="catalytic activity">
    <reaction evidence="18">
        <text>dodecanoyl-CoA + sn-glycerol 3-phosphate = 1-dodecanoyl-sn-glycerol 3-phosphate + CoA</text>
        <dbReference type="Rhea" id="RHEA:35727"/>
        <dbReference type="ChEBI" id="CHEBI:57287"/>
        <dbReference type="ChEBI" id="CHEBI:57375"/>
        <dbReference type="ChEBI" id="CHEBI:57597"/>
        <dbReference type="ChEBI" id="CHEBI:72682"/>
    </reaction>
    <physiologicalReaction direction="left-to-right" evidence="18">
        <dbReference type="Rhea" id="RHEA:35728"/>
    </physiologicalReaction>
</comment>
<keyword evidence="8" id="KW-0597">Phosphoprotein</keyword>
<dbReference type="GO" id="GO:0005886">
    <property type="term" value="C:plasma membrane"/>
    <property type="evidence" value="ECO:0007669"/>
    <property type="project" value="InterPro"/>
</dbReference>
<dbReference type="GO" id="GO:0005741">
    <property type="term" value="C:mitochondrial outer membrane"/>
    <property type="evidence" value="ECO:0007669"/>
    <property type="project" value="UniProtKB-SubCell"/>
</dbReference>
<organism evidence="27 28">
    <name type="scientific">Sus scrofa</name>
    <name type="common">Pig</name>
    <dbReference type="NCBI Taxonomy" id="9823"/>
    <lineage>
        <taxon>Eukaryota</taxon>
        <taxon>Metazoa</taxon>
        <taxon>Chordata</taxon>
        <taxon>Craniata</taxon>
        <taxon>Vertebrata</taxon>
        <taxon>Euteleostomi</taxon>
        <taxon>Mammalia</taxon>
        <taxon>Eutheria</taxon>
        <taxon>Laurasiatheria</taxon>
        <taxon>Artiodactyla</taxon>
        <taxon>Suina</taxon>
        <taxon>Suidae</taxon>
        <taxon>Sus</taxon>
    </lineage>
</organism>
<evidence type="ECO:0000256" key="3">
    <source>
        <dbReference type="ARBA" id="ARBA00005189"/>
    </source>
</evidence>
<dbReference type="EC" id="2.3.1.15" evidence="5 25"/>
<dbReference type="PANTHER" id="PTHR12563">
    <property type="entry name" value="GLYCEROL-3-PHOSPHATE ACYLTRANSFERASE"/>
    <property type="match status" value="1"/>
</dbReference>
<evidence type="ECO:0000256" key="7">
    <source>
        <dbReference type="ARBA" id="ARBA00022516"/>
    </source>
</evidence>
<evidence type="ECO:0000256" key="14">
    <source>
        <dbReference type="ARBA" id="ARBA00023136"/>
    </source>
</evidence>
<comment type="function">
    <text evidence="24">Mitochondrial membrane protein that catalyzes the essential first step of biosynthesis of glycerolipids such as triglycerides, phosphatidic acids and lysophosphatidic acids. Esterifies acyl-group from acyl-coenzyme A (acyl-CoA) to the sn-1 position of glycerol-3-phosphate, to produce lysophosphatidic acid. Has a narrow hydrophobic binding cleft that selects for a linear acyl chain. Catalytic activity is higher for substrates with a 16-carbon acyl chain.</text>
</comment>
<evidence type="ECO:0000256" key="9">
    <source>
        <dbReference type="ARBA" id="ARBA00022679"/>
    </source>
</evidence>
<dbReference type="InterPro" id="IPR022284">
    <property type="entry name" value="GPAT/DHAPAT"/>
</dbReference>
<comment type="pathway">
    <text evidence="3">Lipid metabolism.</text>
</comment>
<dbReference type="GO" id="GO:0004366">
    <property type="term" value="F:glycerol-3-phosphate O-acyltransferase activity"/>
    <property type="evidence" value="ECO:0007669"/>
    <property type="project" value="UniProtKB-UniRule"/>
</dbReference>
<dbReference type="PIRSF" id="PIRSF500064">
    <property type="entry name" value="GPAT"/>
    <property type="match status" value="1"/>
</dbReference>
<name>A0A8D1ABH1_PIG</name>
<dbReference type="SUPFAM" id="SSF69593">
    <property type="entry name" value="Glycerol-3-phosphate (1)-acyltransferase"/>
    <property type="match status" value="1"/>
</dbReference>